<dbReference type="PANTHER" id="PTHR12338">
    <property type="entry name" value="AUTOTRANSPORTER"/>
    <property type="match status" value="1"/>
</dbReference>
<keyword evidence="2" id="KW-0812">Transmembrane</keyword>
<dbReference type="SMART" id="SM00869">
    <property type="entry name" value="Autotransporter"/>
    <property type="match status" value="1"/>
</dbReference>
<dbReference type="CDD" id="cd01344">
    <property type="entry name" value="PL2_Passenger_AT"/>
    <property type="match status" value="1"/>
</dbReference>
<evidence type="ECO:0000259" key="3">
    <source>
        <dbReference type="PROSITE" id="PS51208"/>
    </source>
</evidence>
<keyword evidence="5" id="KW-1185">Reference proteome</keyword>
<feature type="transmembrane region" description="Helical" evidence="2">
    <location>
        <begin position="57"/>
        <end position="75"/>
    </location>
</feature>
<name>A0ABM7AHQ4_YERPU</name>
<dbReference type="InterPro" id="IPR011050">
    <property type="entry name" value="Pectin_lyase_fold/virulence"/>
</dbReference>
<proteinExistence type="predicted"/>
<dbReference type="Gene3D" id="2.40.128.130">
    <property type="entry name" value="Autotransporter beta-domain"/>
    <property type="match status" value="1"/>
</dbReference>
<evidence type="ECO:0000313" key="5">
    <source>
        <dbReference type="Proteomes" id="UP000268669"/>
    </source>
</evidence>
<dbReference type="SUPFAM" id="SSF103515">
    <property type="entry name" value="Autotransporter"/>
    <property type="match status" value="1"/>
</dbReference>
<dbReference type="RefSeq" id="WP_123784386.1">
    <property type="nucleotide sequence ID" value="NZ_CP033713.1"/>
</dbReference>
<dbReference type="InterPro" id="IPR012332">
    <property type="entry name" value="Autotransporter_pectin_lyase_C"/>
</dbReference>
<accession>A0ABM7AHQ4</accession>
<evidence type="ECO:0000256" key="1">
    <source>
        <dbReference type="ARBA" id="ARBA00023026"/>
    </source>
</evidence>
<evidence type="ECO:0000313" key="4">
    <source>
        <dbReference type="EMBL" id="AYW91940.1"/>
    </source>
</evidence>
<dbReference type="Proteomes" id="UP000268669">
    <property type="component" value="Chromosome"/>
</dbReference>
<organism evidence="4 5">
    <name type="scientific">Yersinia pseudotuberculosis</name>
    <dbReference type="NCBI Taxonomy" id="633"/>
    <lineage>
        <taxon>Bacteria</taxon>
        <taxon>Pseudomonadati</taxon>
        <taxon>Pseudomonadota</taxon>
        <taxon>Gammaproteobacteria</taxon>
        <taxon>Enterobacterales</taxon>
        <taxon>Yersiniaceae</taxon>
        <taxon>Yersinia</taxon>
    </lineage>
</organism>
<keyword evidence="2" id="KW-0472">Membrane</keyword>
<keyword evidence="2" id="KW-1133">Transmembrane helix</keyword>
<evidence type="ECO:0000256" key="2">
    <source>
        <dbReference type="SAM" id="Phobius"/>
    </source>
</evidence>
<dbReference type="NCBIfam" id="TIGR01414">
    <property type="entry name" value="autotrans_barl"/>
    <property type="match status" value="1"/>
</dbReference>
<dbReference type="InterPro" id="IPR050909">
    <property type="entry name" value="Bact_Autotransporter_VF"/>
</dbReference>
<dbReference type="InterPro" id="IPR006315">
    <property type="entry name" value="OM_autotransptr_brl_dom"/>
</dbReference>
<dbReference type="InterPro" id="IPR043990">
    <property type="entry name" value="AC_1"/>
</dbReference>
<keyword evidence="1" id="KW-0843">Virulence</keyword>
<protein>
    <submittedName>
        <fullName evidence="4">Autotransporter outer membrane beta-barrel domain-containing protein</fullName>
    </submittedName>
</protein>
<dbReference type="InterPro" id="IPR036709">
    <property type="entry name" value="Autotransporte_beta_dom_sf"/>
</dbReference>
<dbReference type="SUPFAM" id="SSF51126">
    <property type="entry name" value="Pectin lyase-like"/>
    <property type="match status" value="1"/>
</dbReference>
<dbReference type="Pfam" id="PF13018">
    <property type="entry name" value="ESPR"/>
    <property type="match status" value="1"/>
</dbReference>
<feature type="domain" description="Autotransporter" evidence="3">
    <location>
        <begin position="4029"/>
        <end position="4311"/>
    </location>
</feature>
<dbReference type="InterPro" id="IPR024973">
    <property type="entry name" value="ESPR"/>
</dbReference>
<dbReference type="Gene3D" id="2.160.20.20">
    <property type="match status" value="1"/>
</dbReference>
<dbReference type="InterPro" id="IPR005546">
    <property type="entry name" value="Autotransporte_beta"/>
</dbReference>
<dbReference type="EMBL" id="CP033713">
    <property type="protein sequence ID" value="AYW91940.1"/>
    <property type="molecule type" value="Genomic_DNA"/>
</dbReference>
<sequence length="4311" mass="428707">MNTIFKVIWNASLNVWVVVSELAKGRIKTKSSRNLISEGVLPKFEQSMVSKLFRKNLLALSLGSIVFLSTGPVFAADITVSTQAELSAALSNGTYDKIILGADITLIGSLTVNMTSNQVVIDGQGKFGLTVNNTTNYGLVVSSGSGTLTLQNMSKIDSANYYSMVVLNGANTAVNVIYNNIDFLGSSQLIYMGAYGAATNSIMTFGDILNDVVVNDRAQEIGEVNKLAFTGRFHVTHTGSSVTSFVSTGGANNTSTMDFASGADVKIDRTGSTGDLTSTGVNAFAYTFADGASFELIANQNVFSGTTTNRGLEIGSYNSIDGFGSGVKIVLQSRSDGSIISGNGIDNATTNAAGINNNASGDANVIYNLGTGSILKATNTGILATKNANNASSIYIRSAGDITAATGISATHNGTGTVKIKNDGTITSTTAGIAISSASIKEISVDNTDGTITATAGTGVNVLASAILNLFGGTINTSATANGITFAGTEGGHTLTDLTINLLGTGIALSNVAGVNLTLSNVTLNTLNGTALNSLTGLTLVDSLYGRNTINIEGAGIGIAATNTELNTFDAEALDINVNGAGIGIQATGGGVNLSASNLIINVANTLGTALQITDGIDNTTTIGNEIQLNAENATAINFLGSSSKTLNNNGTIKGSVIFAGVADHIINNNGTLDGTLTTGAGNDTLVLDSSSQSNDVINLGDGNNSVTIQNGATVSSIITGNGNDTFTINGMSVGSTYLGSLDAGTGLNTLNFNASTDELAAATSLQGFTNINLVDSHITLVSDDNIGSGMVNIDSSSELLFGSTFDGILHATLGTGTGSAIVNNSANVSLEQASMFAGTWQVNQGGALTASNSNQLGSAKIGLDGTLNLDNIALFNHVLTGNGTLNVAKNLASTAFDFGSTVGGAFSGIVNLTKTTFALSADNAAALASATLKLSDDSVTTVGTTDRTLHGLDLSGGTLIFDGAVPQSQTSGVVTVTELALNSGTVNITGSGSWDNTDPLATNVSILEQDRAGSTLELINATNVTGDVDALDLLVNGTAITSGTQGVQSAIQQGGSTVANAIHNYGLASSNSNGDSGLYVNYTLSALELLADGADALLLATESGLTANRVLNAELFGVGGLVVDAQNGALTLANGSNRYEGTTTVTAGELILGANGAFGQTSLLDIASGASANINGYSQTVGAVTNVGTVILGSGGVLTSGLLTNGGILDLTGGALNLTAGGSSTVAGGLTGAGTLNINGGNLAVSAANSGLSGQTYIADVASVTLTDTGTLGTSAVEVLGTLNLNGANAAMTNVLSGGGVINTNAAVTLSGNNSFSGAHQIGTDGELTVGQASNLGASSATVNLGTLTSHLILNGVSESIANVLSGVAGSTVDIIGGADTALTANNSGFLGQYALAGNSKLTVGSTNNLGASSSVALAGAGDTLSLSGFNGTFGNSVTGSGVLQVTDDAEVTLTSSNGVGNTVKVDIADATLNLNDIALFDHVLTGNGTLNVAKNLASTAFDFGSTVGGAFSGIVNLTKTTFALSADNAAALASATLKLSDDSVTTVGTTDRTLHGLDLSGGTLIFDGAVPQSQTSGVVTVTDLALNSGTVNITGSGSWDNTDPLATNVSILEQDRAGSTLELINATNVTGDVDALDLLVNGTAITSGTQGVQSAIQQGGSTVANAIHNYGLASSNSNGDSGLYVNYTLSALELLADGADALLLATESGLTANRVLNAELFGVGGLVVDAQNGALTLANGSNRYEGTTTVTAGELILGANGAFGQTSLLDIASGASANINGYSQTVGAVTNVGTVILGSGGVLTSGLLTNGGILDLTGGALNLTAGGSSTVAGGLTGAGTLNINGGNLAVSATNSGLSGQTHIADVASVTLTDTGTLGTSTVEVLGTLNLNGANAAMTNVLSGGGVINTNAAVTLSGNNSFSGAHQIGTDGELTVGQASNLGASSATVNLGTLTSHLILNGVSESIANVLSGVAGSTVDIIGGADTALTANNSGFLGQYALAGNSKLTVASTNNLGASSSVALAGAGDTLSLSGFNGTFGNSVTGSGVLQVTDDAEVTLTSSNGVGNTVKVDIADATLNLNDIALFDHVLTGNGTLNVAKNLASTAFDFGSTVGGAFSGIVNLTNTTFALSADNAAALARATLKLSDDSVTTVGTTDRTLHGLDLNGGTLIFDGSPPQSQANGVVTVTDLALNSGTVSITGVGNWENESPVTSPNVSILEQDRAGTTLELINATNVTGDVDALGLMINGTAITADSQGVQSAIQQGGTTVANAIHNYGLASSNSSGDSGLYVNYTLSALELLADGANALLLATESGLTANRVLNAELFGAGGLVVDAQNGALTLANGSNRYEGTTTVTAGELILGANGAFGQTSLLDIASGASVNINGYRQTVGAVTNTGTVTLGSGGVLTSGLLTNGGGLDLTGGTLNLTAGGASTVAGGLTGAGTLNINGGNLAVSATNSGLSGQTHIADVASVTLTGTGTLGTSAVEVLGTLNLNGANAAMTNVLSGGGVINTNAAVTLSGNNSFSGAHQIGTDGALTVGQASNLGASSATVNLGTLTSHLILNGVSESIANVLSGVAGSTVDIIGGADTALTANNSGFLGQYALAGNSKLTVASTNNLGASSSVALAGAGDTLSLSGFNGTFGNSVTGSGVLQVTDDAEVTLTSSNGVGNAVTIDIADATLNLNDIALFDHVLTGNGTLNVAKNLASTAFDFGSTVGGAFSGIVNLTNTTFALSADNAAALARATLKLSDDSVTTVGTTDRTLHGLDLNGGTLIFDGSPPQSQANGVVTVTDLALNSGTVSITGAGNWENESPVTPPNVSLLEQDRGDILLQLIDAANVTGNANDLELMINGTTISAGQGVQSTVQQGGYTVANATHNYGLTSNGGSGLYVNYTLSALELLADGANALLLATESGLTANRELNAELSGVGGLVVDAQNGALTLANGNNRYEGTTTVTAGELILGANGAFGQTSLLNIASGASANINGYRQTVGAVTNSGAVTLGNGGELTSTDTLINTGMINVTDGILNLENGGASSISGGLTGNGILNIKGGDFTISIDNNGLAGQTNISNGASVTLGNGGTIIGTGNLGSSVIDVLGDLNLVADNSLANVISGDGTINTTATVTLSGNSSFSGAHQIGTNGELTVGQASNLGASSATVNLGTLTSHLILNGVSESIANVLSGVAGSTVDIIGGADTALTANNSGFLGQYALAGNSKLTVASTNNLGASSSVALAGAGDTLSLSGFNGTFGNSVTGSGVLQVTDDAEVTLTSSNGVSNAVTIDIADATLNLDDIALFNHALTGNGLLNVAKNDASTAFDFGATVGGAFTGTVNLNNSTFDLSGNNTTVLAQATLKLSSGNLTSVGNGVQNIGTLAMNGGTLLFDNIVDNAGIITSDGTIAANSINTTGGGEVRVNLPSNLAPSLDGLSVMELDEGEIIVTLATGAATGTGHELTLTDENGDPISAVTYQGVHNAGSTSAAATGSFNYGMTTGEDYDGLYVNYGLTALELLSTGSEALVLTATLANNGTQSNDLSAQITGSGDLAFASANDGSTASLSNSTNSYTGTTWVSSGNLRLDADSALGQTSLLAMSTATHVDINGTQQVVGELATEGGSTLDLNDGKLTVTGGGQIDGALTGGGELVLSGGLLNVSYDNAGFTGSTDIANGAVAHLSQAQGLGNGTINNNGTLHLDNTIGTLFNALTGSDGEVLLSNNASVQLAGDNSGYSGLFTNQAGSILIANSAEHLGGSSIANSGALILNTGSVWELTNTISGTGTLVKSGSGTVKIEGDTVSAGLTTIEEGLLQLGSSAVTQTLSLEESLQEDALLVSFASNMANLTSNVLITANGSLGGYGQVTGNVENHGNLIMPNALTGGDFGTFTIDGNYTGDEGMITFNTILAGDTSVTDRLVITGGTAGQSYVTVNNIGGVGARTFEGIKIIDVGGDSAGQFTLNGRAVGGAYEYFLYKGGASTPDDGDWYLRTQADDRRPEPASYTANLAAANNMFVTSLSDRMGETLYTDVFTGEQKTTSLWLRNEGSHNRSRDDSGELHTQDNRYVMQLGGDVAQWSRNAQDLWRVGVMAGYANSSSSTVAKVAGYRSTGSVDGYSVGIYGSWLADNADDTGAYVDSWVQYSWFDNNVSGQDLAAEKYDSKGFTASVEGGYAFKVGESVSQSYFIQPKAQVVWMGVKADDHTETNGTVISGDGNGNIQTRLGAKAFINPSDKAKVSGPAFKPFVEANWIHNTKDFGTTLDGVTVKQAGTANIAELKLGVDGQINNQLNLWGNIGQQVGNKGYSETSVVLGVKYNF</sequence>
<dbReference type="PROSITE" id="PS51208">
    <property type="entry name" value="AUTOTRANSPORTER"/>
    <property type="match status" value="1"/>
</dbReference>
<dbReference type="PANTHER" id="PTHR12338:SF5">
    <property type="entry name" value="ANTIGEN 43-RELATED"/>
    <property type="match status" value="1"/>
</dbReference>
<reference evidence="4" key="1">
    <citation type="submission" date="2018-11" db="EMBL/GenBank/DDBJ databases">
        <title>FDA dAtabase for Regulatory Grade micrObial Sequences (FDA-ARGOS): Supporting development and validation of Infectious Disease Dx tests.</title>
        <authorList>
            <person name="Bliska J."/>
            <person name="Cleland M.-M."/>
            <person name="Tallon L."/>
            <person name="Sadzewicz L."/>
            <person name="Zhao X."/>
            <person name="Vavikolanu K."/>
            <person name="Mehta A."/>
            <person name="Aluvathingal J."/>
            <person name="Nadendla S."/>
            <person name="Yan Y."/>
            <person name="Sichtig H."/>
        </authorList>
    </citation>
    <scope>NUCLEOTIDE SEQUENCE [LARGE SCALE GENOMIC DNA]</scope>
    <source>
        <strain evidence="4">FDAARGOS_581</strain>
    </source>
</reference>
<gene>
    <name evidence="4" type="ORF">EGX47_11920</name>
</gene>